<organism evidence="1 2">
    <name type="scientific">Paenibacillus hemerocallicola</name>
    <dbReference type="NCBI Taxonomy" id="1172614"/>
    <lineage>
        <taxon>Bacteria</taxon>
        <taxon>Bacillati</taxon>
        <taxon>Bacillota</taxon>
        <taxon>Bacilli</taxon>
        <taxon>Bacillales</taxon>
        <taxon>Paenibacillaceae</taxon>
        <taxon>Paenibacillus</taxon>
    </lineage>
</organism>
<dbReference type="AlphaFoldDB" id="A0A5C4TF73"/>
<sequence>MIFSSYFQIRVKSEREKELLSMNHEENRGKTEAADNVKKAAISRRNVLRTLGIGGAMLAGSAFASKLALADNASTSANGANRVLQVNNVEELKALPPGLLKDGQHVRVSGYKSAGDGGAKLVRWDSASAKTDNGGTVHSAGGASGRFEVVHNGIGDFR</sequence>
<proteinExistence type="predicted"/>
<feature type="non-terminal residue" evidence="1">
    <location>
        <position position="158"/>
    </location>
</feature>
<dbReference type="NCBIfam" id="TIGR01409">
    <property type="entry name" value="TAT_signal_seq"/>
    <property type="match status" value="1"/>
</dbReference>
<dbReference type="PROSITE" id="PS51318">
    <property type="entry name" value="TAT"/>
    <property type="match status" value="1"/>
</dbReference>
<dbReference type="OrthoDB" id="2483152at2"/>
<keyword evidence="2" id="KW-1185">Reference proteome</keyword>
<name>A0A5C4TF73_9BACL</name>
<dbReference type="EMBL" id="VDCQ01000005">
    <property type="protein sequence ID" value="TNJ67472.1"/>
    <property type="molecule type" value="Genomic_DNA"/>
</dbReference>
<reference evidence="1 2" key="1">
    <citation type="submission" date="2019-05" db="EMBL/GenBank/DDBJ databases">
        <title>We sequenced the genome of Paenibacillus hemerocallicola KCTC 33185 for further insight into its adaptation and study the phylogeny of Paenibacillus.</title>
        <authorList>
            <person name="Narsing Rao M.P."/>
        </authorList>
    </citation>
    <scope>NUCLEOTIDE SEQUENCE [LARGE SCALE GENOMIC DNA]</scope>
    <source>
        <strain evidence="1 2">KCTC 33185</strain>
    </source>
</reference>
<gene>
    <name evidence="1" type="ORF">FE784_05820</name>
</gene>
<dbReference type="InterPro" id="IPR006311">
    <property type="entry name" value="TAT_signal"/>
</dbReference>
<dbReference type="Proteomes" id="UP000307943">
    <property type="component" value="Unassembled WGS sequence"/>
</dbReference>
<accession>A0A5C4TF73</accession>
<protein>
    <submittedName>
        <fullName evidence="1">Twin-arginine translocation signal domain-containing protein</fullName>
    </submittedName>
</protein>
<evidence type="ECO:0000313" key="2">
    <source>
        <dbReference type="Proteomes" id="UP000307943"/>
    </source>
</evidence>
<evidence type="ECO:0000313" key="1">
    <source>
        <dbReference type="EMBL" id="TNJ67472.1"/>
    </source>
</evidence>
<comment type="caution">
    <text evidence="1">The sequence shown here is derived from an EMBL/GenBank/DDBJ whole genome shotgun (WGS) entry which is preliminary data.</text>
</comment>
<dbReference type="InterPro" id="IPR019546">
    <property type="entry name" value="TAT_signal_bac_arc"/>
</dbReference>